<accession>A0A820LV40</accession>
<evidence type="ECO:0000313" key="3">
    <source>
        <dbReference type="EMBL" id="CAF4362860.1"/>
    </source>
</evidence>
<keyword evidence="2" id="KW-0472">Membrane</keyword>
<feature type="non-terminal residue" evidence="3">
    <location>
        <position position="1"/>
    </location>
</feature>
<dbReference type="GO" id="GO:0005886">
    <property type="term" value="C:plasma membrane"/>
    <property type="evidence" value="ECO:0007669"/>
    <property type="project" value="TreeGrafter"/>
</dbReference>
<dbReference type="PANTHER" id="PTHR13800:SF12">
    <property type="entry name" value="TRANSIENT RECEPTOR POTENTIAL CATION CHANNEL SUBFAMILY M MEMBER-LIKE 2"/>
    <property type="match status" value="1"/>
</dbReference>
<dbReference type="AlphaFoldDB" id="A0A820LV40"/>
<proteinExistence type="predicted"/>
<keyword evidence="2" id="KW-0812">Transmembrane</keyword>
<dbReference type="GO" id="GO:0099604">
    <property type="term" value="F:ligand-gated calcium channel activity"/>
    <property type="evidence" value="ECO:0007669"/>
    <property type="project" value="TreeGrafter"/>
</dbReference>
<evidence type="ECO:0000313" key="4">
    <source>
        <dbReference type="Proteomes" id="UP000663836"/>
    </source>
</evidence>
<dbReference type="Proteomes" id="UP000663836">
    <property type="component" value="Unassembled WGS sequence"/>
</dbReference>
<evidence type="ECO:0000256" key="1">
    <source>
        <dbReference type="SAM" id="MobiDB-lite"/>
    </source>
</evidence>
<gene>
    <name evidence="3" type="ORF">JBS370_LOCUS42281</name>
</gene>
<sequence>QSDVCGPNSPPERQEYGSNNSSLIKDNQINTNITVPYGFQKHDRPSMSEYILFIWVTTLLCEEIRQFFSLEAKSIRNAMVAYFEVFWNQLDVIAIILFYVGFILRFLPYTECFCAARIVFSVDITMWFIRSLDLFAA</sequence>
<dbReference type="InterPro" id="IPR050927">
    <property type="entry name" value="TRPM"/>
</dbReference>
<reference evidence="3" key="1">
    <citation type="submission" date="2021-02" db="EMBL/GenBank/DDBJ databases">
        <authorList>
            <person name="Nowell W R."/>
        </authorList>
    </citation>
    <scope>NUCLEOTIDE SEQUENCE</scope>
</reference>
<feature type="transmembrane region" description="Helical" evidence="2">
    <location>
        <begin position="80"/>
        <end position="100"/>
    </location>
</feature>
<name>A0A820LV40_9BILA</name>
<comment type="caution">
    <text evidence="3">The sequence shown here is derived from an EMBL/GenBank/DDBJ whole genome shotgun (WGS) entry which is preliminary data.</text>
</comment>
<protein>
    <recommendedName>
        <fullName evidence="5">Ion transport domain-containing protein</fullName>
    </recommendedName>
</protein>
<dbReference type="EMBL" id="CAJOBD010054703">
    <property type="protein sequence ID" value="CAF4362860.1"/>
    <property type="molecule type" value="Genomic_DNA"/>
</dbReference>
<feature type="non-terminal residue" evidence="3">
    <location>
        <position position="137"/>
    </location>
</feature>
<keyword evidence="2" id="KW-1133">Transmembrane helix</keyword>
<dbReference type="PANTHER" id="PTHR13800">
    <property type="entry name" value="TRANSIENT RECEPTOR POTENTIAL CATION CHANNEL, SUBFAMILY M, MEMBER 6"/>
    <property type="match status" value="1"/>
</dbReference>
<organism evidence="3 4">
    <name type="scientific">Rotaria sordida</name>
    <dbReference type="NCBI Taxonomy" id="392033"/>
    <lineage>
        <taxon>Eukaryota</taxon>
        <taxon>Metazoa</taxon>
        <taxon>Spiralia</taxon>
        <taxon>Gnathifera</taxon>
        <taxon>Rotifera</taxon>
        <taxon>Eurotatoria</taxon>
        <taxon>Bdelloidea</taxon>
        <taxon>Philodinida</taxon>
        <taxon>Philodinidae</taxon>
        <taxon>Rotaria</taxon>
    </lineage>
</organism>
<evidence type="ECO:0000256" key="2">
    <source>
        <dbReference type="SAM" id="Phobius"/>
    </source>
</evidence>
<feature type="region of interest" description="Disordered" evidence="1">
    <location>
        <begin position="1"/>
        <end position="24"/>
    </location>
</feature>
<evidence type="ECO:0008006" key="5">
    <source>
        <dbReference type="Google" id="ProtNLM"/>
    </source>
</evidence>